<dbReference type="SUPFAM" id="SSF52047">
    <property type="entry name" value="RNI-like"/>
    <property type="match status" value="1"/>
</dbReference>
<accession>A0A4Y7QGS0</accession>
<sequence>MAGEPHVDENVAETSHITLPVGDDEEAHIYDVEKKRAQPNYMEDLSNTQLRVLTRDYHRRMSRSPPCRKGAIHRLPNEILCQIFLQTVPIRNGRTFELPKPTTRDSPISLRRVCRRWRQIVLTSPSQTLWCSLGLTYRKGVPDRIGFVKDVAAIAEFASRSGNYPLSFSLHYRDRVFSDKIDEERWEAGIHEVVKKIIKHSHRWTYLDVCLPGSACARISSIVPWNIPRLQTMIVEPTSSSWELNGSTMDLPTTQHPLSFDPLIEQSHANLVTCKLRRLYISLDAAAWLYMTLTECWWTINMCPLLEVLEFPVASAGEWVAFDRVLQAAHLKDFTLFIGQCAPDPGPLFDSLSMPALQRLNLTIDDSDNPRQLPELAYFIERSKPPLKVLRCHRIPSDEQDVLECLKVAPCLTTLHIEGITITDETLRALTQETAGGMCINPCLQNISFAHCIHMSYQAMVPMIMARWMGSDCRSTRALRRLSLIHCGSDLSRSLLRQHVLARRCIEEGLILEDQRYDDCILSSDS</sequence>
<evidence type="ECO:0000313" key="1">
    <source>
        <dbReference type="EMBL" id="TDL26854.1"/>
    </source>
</evidence>
<dbReference type="VEuPathDB" id="FungiDB:BD410DRAFT_782938"/>
<dbReference type="AlphaFoldDB" id="A0A4Y7QGS0"/>
<reference evidence="1 2" key="1">
    <citation type="submission" date="2018-06" db="EMBL/GenBank/DDBJ databases">
        <title>A transcriptomic atlas of mushroom development highlights an independent origin of complex multicellularity.</title>
        <authorList>
            <consortium name="DOE Joint Genome Institute"/>
            <person name="Krizsan K."/>
            <person name="Almasi E."/>
            <person name="Merenyi Z."/>
            <person name="Sahu N."/>
            <person name="Viragh M."/>
            <person name="Koszo T."/>
            <person name="Mondo S."/>
            <person name="Kiss B."/>
            <person name="Balint B."/>
            <person name="Kues U."/>
            <person name="Barry K."/>
            <person name="Hegedus J.C."/>
            <person name="Henrissat B."/>
            <person name="Johnson J."/>
            <person name="Lipzen A."/>
            <person name="Ohm R."/>
            <person name="Nagy I."/>
            <person name="Pangilinan J."/>
            <person name="Yan J."/>
            <person name="Xiong Y."/>
            <person name="Grigoriev I.V."/>
            <person name="Hibbett D.S."/>
            <person name="Nagy L.G."/>
        </authorList>
    </citation>
    <scope>NUCLEOTIDE SEQUENCE [LARGE SCALE GENOMIC DNA]</scope>
    <source>
        <strain evidence="1 2">SZMC22713</strain>
    </source>
</reference>
<dbReference type="STRING" id="50990.A0A4Y7QGS0"/>
<dbReference type="Proteomes" id="UP000294933">
    <property type="component" value="Unassembled WGS sequence"/>
</dbReference>
<dbReference type="Gene3D" id="1.20.1280.50">
    <property type="match status" value="1"/>
</dbReference>
<gene>
    <name evidence="1" type="ORF">BD410DRAFT_782938</name>
</gene>
<dbReference type="InterPro" id="IPR032675">
    <property type="entry name" value="LRR_dom_sf"/>
</dbReference>
<protein>
    <submittedName>
        <fullName evidence="1">Uncharacterized protein</fullName>
    </submittedName>
</protein>
<dbReference type="Gene3D" id="3.80.10.10">
    <property type="entry name" value="Ribonuclease Inhibitor"/>
    <property type="match status" value="1"/>
</dbReference>
<organism evidence="1 2">
    <name type="scientific">Rickenella mellea</name>
    <dbReference type="NCBI Taxonomy" id="50990"/>
    <lineage>
        <taxon>Eukaryota</taxon>
        <taxon>Fungi</taxon>
        <taxon>Dikarya</taxon>
        <taxon>Basidiomycota</taxon>
        <taxon>Agaricomycotina</taxon>
        <taxon>Agaricomycetes</taxon>
        <taxon>Hymenochaetales</taxon>
        <taxon>Rickenellaceae</taxon>
        <taxon>Rickenella</taxon>
    </lineage>
</organism>
<dbReference type="OrthoDB" id="2269034at2759"/>
<dbReference type="EMBL" id="ML170160">
    <property type="protein sequence ID" value="TDL26854.1"/>
    <property type="molecule type" value="Genomic_DNA"/>
</dbReference>
<evidence type="ECO:0000313" key="2">
    <source>
        <dbReference type="Proteomes" id="UP000294933"/>
    </source>
</evidence>
<proteinExistence type="predicted"/>
<keyword evidence="2" id="KW-1185">Reference proteome</keyword>
<name>A0A4Y7QGS0_9AGAM</name>